<evidence type="ECO:0000259" key="1">
    <source>
        <dbReference type="Pfam" id="PF16778"/>
    </source>
</evidence>
<reference evidence="2" key="1">
    <citation type="submission" date="2016-07" db="EMBL/GenBank/DDBJ databases">
        <title>New class B carbapenemase carried by novel plasmid in Pseudomonas putida enviromental strain in eastern Amazonia.</title>
        <authorList>
            <person name="Souza C.O."/>
            <person name="Lima K.V."/>
            <person name="Brasiliense D.M."/>
            <person name="Perez-Chaparro P.J."/>
            <person name="Mamizuka E.M."/>
            <person name="Lima M.O."/>
            <person name="Lima L.N."/>
            <person name="McCulloch J.A."/>
        </authorList>
    </citation>
    <scope>NUCLEOTIDE SEQUENCE [LARGE SCALE GENOMIC DNA]</scope>
    <source>
        <strain evidence="2">IEC33019</strain>
    </source>
</reference>
<dbReference type="AlphaFoldDB" id="A0A1B2F9X4"/>
<accession>A0A1B2F9X4</accession>
<organism evidence="2">
    <name type="scientific">Pseudomonas putida</name>
    <name type="common">Arthrobacter siderocapsulatus</name>
    <dbReference type="NCBI Taxonomy" id="303"/>
    <lineage>
        <taxon>Bacteria</taxon>
        <taxon>Pseudomonadati</taxon>
        <taxon>Pseudomonadota</taxon>
        <taxon>Gammaproteobacteria</taxon>
        <taxon>Pseudomonadales</taxon>
        <taxon>Pseudomonadaceae</taxon>
        <taxon>Pseudomonas</taxon>
    </lineage>
</organism>
<dbReference type="RefSeq" id="WP_070094585.1">
    <property type="nucleotide sequence ID" value="NZ_CP016634.1"/>
</dbReference>
<dbReference type="Pfam" id="PF16778">
    <property type="entry name" value="Phage_tail_APC"/>
    <property type="match status" value="1"/>
</dbReference>
<feature type="domain" description="Phage tail assembly chaperone-like" evidence="1">
    <location>
        <begin position="70"/>
        <end position="135"/>
    </location>
</feature>
<dbReference type="EMBL" id="CP016634">
    <property type="protein sequence ID" value="ANY88983.1"/>
    <property type="molecule type" value="Genomic_DNA"/>
</dbReference>
<protein>
    <recommendedName>
        <fullName evidence="1">Phage tail assembly chaperone-like domain-containing protein</fullName>
    </recommendedName>
</protein>
<proteinExistence type="predicted"/>
<name>A0A1B2F9X4_PSEPU</name>
<dbReference type="InterPro" id="IPR031893">
    <property type="entry name" value="Phage_tail_APC"/>
</dbReference>
<gene>
    <name evidence="2" type="ORF">IEC33019_3463</name>
</gene>
<evidence type="ECO:0000313" key="2">
    <source>
        <dbReference type="EMBL" id="ANY88983.1"/>
    </source>
</evidence>
<sequence>MPIFSSQSARGFYDDAINTVIPADAVEISRELHAEIIAGPGNGKLIEWGDDSIPFLIDRPMPSTAEMAAIERLWRDGELDATEWLRNRHRDQLDLGVTTTLSGEQFTELLQYLQALRDWPAAEVFPDSAQRPVAPPWIAEQTQ</sequence>